<organism evidence="1">
    <name type="scientific">Polytomella parva</name>
    <dbReference type="NCBI Taxonomy" id="51329"/>
    <lineage>
        <taxon>Eukaryota</taxon>
        <taxon>Viridiplantae</taxon>
        <taxon>Chlorophyta</taxon>
        <taxon>core chlorophytes</taxon>
        <taxon>Chlorophyceae</taxon>
        <taxon>CS clade</taxon>
        <taxon>Chlamydomonadales</taxon>
        <taxon>Chlamydomonadaceae</taxon>
        <taxon>Polytomella</taxon>
    </lineage>
</organism>
<name>A0A7S0YJ90_9CHLO</name>
<proteinExistence type="predicted"/>
<accession>A0A7S0YJ90</accession>
<dbReference type="EMBL" id="HBFM01021626">
    <property type="protein sequence ID" value="CAD8779129.1"/>
    <property type="molecule type" value="Transcribed_RNA"/>
</dbReference>
<dbReference type="AlphaFoldDB" id="A0A7S0YJ90"/>
<protein>
    <submittedName>
        <fullName evidence="1">Uncharacterized protein</fullName>
    </submittedName>
</protein>
<evidence type="ECO:0000313" key="1">
    <source>
        <dbReference type="EMBL" id="CAD8779129.1"/>
    </source>
</evidence>
<gene>
    <name evidence="1" type="ORF">PPAR00522_LOCUS14092</name>
</gene>
<reference evidence="1" key="1">
    <citation type="submission" date="2021-01" db="EMBL/GenBank/DDBJ databases">
        <authorList>
            <person name="Corre E."/>
            <person name="Pelletier E."/>
            <person name="Niang G."/>
            <person name="Scheremetjew M."/>
            <person name="Finn R."/>
            <person name="Kale V."/>
            <person name="Holt S."/>
            <person name="Cochrane G."/>
            <person name="Meng A."/>
            <person name="Brown T."/>
            <person name="Cohen L."/>
        </authorList>
    </citation>
    <scope>NUCLEOTIDE SEQUENCE</scope>
    <source>
        <strain evidence="1">SAG 63-3</strain>
    </source>
</reference>
<sequence length="271" mass="30193">MEVEQSNESNEICALYNKNEKTTATLVGNWQEERALKNLTGFARNEVHNDVNEKPGLYATRQDKHLPLPTFPRVMVHVDAQIHPSDWKSVSHVIHSDPKSTQYLSSYKGTLGKGPRAAMEEAMLAEMAKDLPPEVEYTLSGRPIPQVLSSTYGDDFQAHDLTGLKLGARVMRDHDGRPKTHDPTFLVETKMAPRHRVDRVLGETAKNAGALATTQLPNPDIPVTIYSESVATKNFGKTFVGTTVTSQNAPFNRYSNFSKPMGEYNKLIVDE</sequence>